<sequence length="309" mass="34164">WVDNCCVLACGTAPVLPKKTPTQTVPPTCYQELYKSCCRPAIGLNTMFPTDNIINPFCKIPSIRSDPHFVAGNGMRYDFMGKAGETYCLFSDETLHMNMHMIGVKSNPLRKATWMDAISIMYFPYYNITISAESPEGTPFTAAHGTITVNGKTMKSQKLSTMVRWHGLTVQRRKTRVFVSIEGLVELEVEVVRAAFWKGEDGPGQNYLNFKVVSLNATDNVHGVLGQTFRASFDRTEKDVAGKNGEGVIEGSMADYIASDILKADCRVSQFLGAKHSWSDAAVFEMGPLRSWVGEAGGDSNYAHDELME</sequence>
<reference evidence="1" key="1">
    <citation type="journal article" date="2006" name="Mol. Biol. Evol.">
        <title>A land plant-specific multigene family in the unicellular Mesostigma argues for its close relationship to Streptophyta.</title>
        <authorList>
            <person name="Nedelcu A.M."/>
            <person name="Borza T."/>
            <person name="Lee R.W."/>
        </authorList>
    </citation>
    <scope>NUCLEOTIDE SEQUENCE</scope>
    <source>
        <strain evidence="1">NIES 296</strain>
    </source>
</reference>
<dbReference type="InterPro" id="IPR009646">
    <property type="entry name" value="Root_cap"/>
</dbReference>
<feature type="non-terminal residue" evidence="1">
    <location>
        <position position="1"/>
    </location>
</feature>
<dbReference type="AlphaFoldDB" id="Q1HVA8"/>
<name>Q1HVA8_MESVI</name>
<dbReference type="Pfam" id="PF06830">
    <property type="entry name" value="Root_cap"/>
    <property type="match status" value="1"/>
</dbReference>
<accession>Q1HVA8</accession>
<organism evidence="1">
    <name type="scientific">Mesostigma viride</name>
    <name type="common">Green alga</name>
    <dbReference type="NCBI Taxonomy" id="41882"/>
    <lineage>
        <taxon>Eukaryota</taxon>
        <taxon>Viridiplantae</taxon>
        <taxon>Streptophyta</taxon>
        <taxon>Mesostigmatophyceae</taxon>
        <taxon>Mesostigmatales</taxon>
        <taxon>Mesostigmataceae</taxon>
        <taxon>Mesostigma</taxon>
    </lineage>
</organism>
<evidence type="ECO:0000313" key="1">
    <source>
        <dbReference type="EMBL" id="ABB88543.1"/>
    </source>
</evidence>
<dbReference type="EMBL" id="DQ287938">
    <property type="protein sequence ID" value="ABB88543.1"/>
    <property type="molecule type" value="mRNA"/>
</dbReference>
<proteinExistence type="evidence at transcript level"/>
<dbReference type="PANTHER" id="PTHR31656">
    <property type="entry name" value="ROOT CAP DOMAIN-CONTAINING PROTEIN"/>
    <property type="match status" value="1"/>
</dbReference>
<protein>
    <submittedName>
        <fullName evidence="1">Root cap protein 3</fullName>
    </submittedName>
</protein>